<feature type="domain" description="Fibronectin type-III" evidence="10">
    <location>
        <begin position="307"/>
        <end position="405"/>
    </location>
</feature>
<dbReference type="PROSITE" id="PS01356">
    <property type="entry name" value="HEMATOPO_REC_S_F2"/>
    <property type="match status" value="1"/>
</dbReference>
<dbReference type="InterPro" id="IPR040907">
    <property type="entry name" value="IL3Ra_N"/>
</dbReference>
<protein>
    <recommendedName>
        <fullName evidence="10">Fibronectin type-III domain-containing protein</fullName>
    </recommendedName>
</protein>
<dbReference type="Pfam" id="PF09240">
    <property type="entry name" value="IL6Ra-bind"/>
    <property type="match status" value="1"/>
</dbReference>
<evidence type="ECO:0000256" key="7">
    <source>
        <dbReference type="ARBA" id="ARBA00023180"/>
    </source>
</evidence>
<keyword evidence="4 9" id="KW-1133">Transmembrane helix</keyword>
<dbReference type="PANTHER" id="PTHR23037">
    <property type="entry name" value="CYTOKINE RECEPTOR"/>
    <property type="match status" value="1"/>
</dbReference>
<evidence type="ECO:0000259" key="10">
    <source>
        <dbReference type="PROSITE" id="PS50853"/>
    </source>
</evidence>
<dbReference type="InterPro" id="IPR003532">
    <property type="entry name" value="Short_hematopoietin_rcpt_2_CS"/>
</dbReference>
<reference evidence="11" key="1">
    <citation type="submission" date="2019-10" db="EMBL/GenBank/DDBJ databases">
        <title>The sequence and de novo assembly of the wild yak genome.</title>
        <authorList>
            <person name="Liu Y."/>
        </authorList>
    </citation>
    <scope>NUCLEOTIDE SEQUENCE [LARGE SCALE GENOMIC DNA]</scope>
    <source>
        <strain evidence="11">WY2019</strain>
    </source>
</reference>
<evidence type="ECO:0000256" key="1">
    <source>
        <dbReference type="ARBA" id="ARBA00004479"/>
    </source>
</evidence>
<feature type="region of interest" description="Disordered" evidence="8">
    <location>
        <begin position="32"/>
        <end position="117"/>
    </location>
</feature>
<comment type="caution">
    <text evidence="11">The sequence shown here is derived from an EMBL/GenBank/DDBJ whole genome shotgun (WGS) entry which is preliminary data.</text>
</comment>
<accession>A0A6B0SC15</accession>
<evidence type="ECO:0000256" key="5">
    <source>
        <dbReference type="ARBA" id="ARBA00023136"/>
    </source>
</evidence>
<dbReference type="InterPro" id="IPR003961">
    <property type="entry name" value="FN3_dom"/>
</dbReference>
<comment type="subcellular location">
    <subcellularLocation>
        <location evidence="1">Membrane</location>
        <topology evidence="1">Single-pass type I membrane protein</topology>
    </subcellularLocation>
</comment>
<dbReference type="SUPFAM" id="SSF49265">
    <property type="entry name" value="Fibronectin type III"/>
    <property type="match status" value="2"/>
</dbReference>
<dbReference type="GO" id="GO:0004896">
    <property type="term" value="F:cytokine receptor activity"/>
    <property type="evidence" value="ECO:0007669"/>
    <property type="project" value="InterPro"/>
</dbReference>
<feature type="compositionally biased region" description="Basic and acidic residues" evidence="8">
    <location>
        <begin position="32"/>
        <end position="42"/>
    </location>
</feature>
<dbReference type="EMBL" id="VBQZ03000191">
    <property type="protein sequence ID" value="MXQ97444.1"/>
    <property type="molecule type" value="Genomic_DNA"/>
</dbReference>
<evidence type="ECO:0000256" key="8">
    <source>
        <dbReference type="SAM" id="MobiDB-lite"/>
    </source>
</evidence>
<evidence type="ECO:0000256" key="6">
    <source>
        <dbReference type="ARBA" id="ARBA00023170"/>
    </source>
</evidence>
<name>A0A6B0SC15_9CETA</name>
<keyword evidence="3" id="KW-0732">Signal</keyword>
<evidence type="ECO:0000256" key="4">
    <source>
        <dbReference type="ARBA" id="ARBA00022989"/>
    </source>
</evidence>
<keyword evidence="12" id="KW-1185">Reference proteome</keyword>
<dbReference type="InterPro" id="IPR013783">
    <property type="entry name" value="Ig-like_fold"/>
</dbReference>
<dbReference type="PROSITE" id="PS50853">
    <property type="entry name" value="FN3"/>
    <property type="match status" value="1"/>
</dbReference>
<keyword evidence="5 9" id="KW-0472">Membrane</keyword>
<proteinExistence type="predicted"/>
<dbReference type="InterPro" id="IPR015321">
    <property type="entry name" value="TypeI_recpt_CBD"/>
</dbReference>
<evidence type="ECO:0000256" key="3">
    <source>
        <dbReference type="ARBA" id="ARBA00022729"/>
    </source>
</evidence>
<dbReference type="Pfam" id="PF18611">
    <property type="entry name" value="IL3Ra_N"/>
    <property type="match status" value="1"/>
</dbReference>
<dbReference type="GO" id="GO:0009897">
    <property type="term" value="C:external side of plasma membrane"/>
    <property type="evidence" value="ECO:0007669"/>
    <property type="project" value="TreeGrafter"/>
</dbReference>
<feature type="transmembrane region" description="Helical" evidence="9">
    <location>
        <begin position="407"/>
        <end position="430"/>
    </location>
</feature>
<sequence length="432" mass="48320">MINAGWSLSDDEGSADKRLFLQLLTWGGSIKERRRERARGEDQTQALCHTCPPNPTSRRELGASPHPGNLLPRRPGVPTRHVPRAGRTAASRSPRFGQSGKNDSESRRTGEKESPIVNLTLDSRKKILSWNSRRIVTQQTCAIVTPLDPDTSQEPQVRNDTYFCTFPNAVLHRGATLTVNATSEGQDFSHQLAFSNPGKEGSGAQDLSCIIYNVRLMNCSWTRGPAAPADVQYQLYSWTSLHGNVSECSHYVLDSAGTRVGCHFDELGEGHTTDDYFFLVNGTSSDSDIQFLDSPSMNGPSLEKYNPPANVTVQDNVSHFVIRWDAPAMRYSLSNSVLRYALDIQKMGSFSKREPVFLSRQYKNKYRLPRADVTGEHTVRMRVQHVLFQIWSEWSSTHHFGVPEENFLVVLIGLVVGATVLFGMALMFLCKR</sequence>
<evidence type="ECO:0000256" key="9">
    <source>
        <dbReference type="SAM" id="Phobius"/>
    </source>
</evidence>
<keyword evidence="7" id="KW-0325">Glycoprotein</keyword>
<evidence type="ECO:0000313" key="11">
    <source>
        <dbReference type="EMBL" id="MXQ97444.1"/>
    </source>
</evidence>
<gene>
    <name evidence="11" type="ORF">E5288_WYG019733</name>
</gene>
<keyword evidence="6" id="KW-0675">Receptor</keyword>
<dbReference type="InterPro" id="IPR036116">
    <property type="entry name" value="FN3_sf"/>
</dbReference>
<dbReference type="PANTHER" id="PTHR23037:SF46">
    <property type="entry name" value="INTERLEUKIN 5 RECEPTOR SUBUNIT ALPHA"/>
    <property type="match status" value="1"/>
</dbReference>
<evidence type="ECO:0000256" key="2">
    <source>
        <dbReference type="ARBA" id="ARBA00022692"/>
    </source>
</evidence>
<keyword evidence="2 9" id="KW-0812">Transmembrane</keyword>
<dbReference type="Gene3D" id="2.60.40.10">
    <property type="entry name" value="Immunoglobulins"/>
    <property type="match status" value="2"/>
</dbReference>
<dbReference type="Proteomes" id="UP000322234">
    <property type="component" value="Unassembled WGS sequence"/>
</dbReference>
<evidence type="ECO:0000313" key="12">
    <source>
        <dbReference type="Proteomes" id="UP000322234"/>
    </source>
</evidence>
<feature type="compositionally biased region" description="Basic and acidic residues" evidence="8">
    <location>
        <begin position="102"/>
        <end position="114"/>
    </location>
</feature>
<organism evidence="11 12">
    <name type="scientific">Bos mutus</name>
    <name type="common">wild yak</name>
    <dbReference type="NCBI Taxonomy" id="72004"/>
    <lineage>
        <taxon>Eukaryota</taxon>
        <taxon>Metazoa</taxon>
        <taxon>Chordata</taxon>
        <taxon>Craniata</taxon>
        <taxon>Vertebrata</taxon>
        <taxon>Euteleostomi</taxon>
        <taxon>Mammalia</taxon>
        <taxon>Eutheria</taxon>
        <taxon>Laurasiatheria</taxon>
        <taxon>Artiodactyla</taxon>
        <taxon>Ruminantia</taxon>
        <taxon>Pecora</taxon>
        <taxon>Bovidae</taxon>
        <taxon>Bovinae</taxon>
        <taxon>Bos</taxon>
    </lineage>
</organism>
<dbReference type="AlphaFoldDB" id="A0A6B0SC15"/>